<reference evidence="2" key="1">
    <citation type="journal article" date="2024" name="Proc. Natl. Acad. Sci. U.S.A.">
        <title>Extraordinary preservation of gene collinearity over three hundred million years revealed in homosporous lycophytes.</title>
        <authorList>
            <person name="Li C."/>
            <person name="Wickell D."/>
            <person name="Kuo L.Y."/>
            <person name="Chen X."/>
            <person name="Nie B."/>
            <person name="Liao X."/>
            <person name="Peng D."/>
            <person name="Ji J."/>
            <person name="Jenkins J."/>
            <person name="Williams M."/>
            <person name="Shu S."/>
            <person name="Plott C."/>
            <person name="Barry K."/>
            <person name="Rajasekar S."/>
            <person name="Grimwood J."/>
            <person name="Han X."/>
            <person name="Sun S."/>
            <person name="Hou Z."/>
            <person name="He W."/>
            <person name="Dai G."/>
            <person name="Sun C."/>
            <person name="Schmutz J."/>
            <person name="Leebens-Mack J.H."/>
            <person name="Li F.W."/>
            <person name="Wang L."/>
        </authorList>
    </citation>
    <scope>NUCLEOTIDE SEQUENCE [LARGE SCALE GENOMIC DNA]</scope>
    <source>
        <strain evidence="2">cv. PW_Plant_1</strain>
    </source>
</reference>
<keyword evidence="2" id="KW-1185">Reference proteome</keyword>
<evidence type="ECO:0000313" key="1">
    <source>
        <dbReference type="EMBL" id="KAJ7524059.1"/>
    </source>
</evidence>
<comment type="caution">
    <text evidence="1">The sequence shown here is derived from an EMBL/GenBank/DDBJ whole genome shotgun (WGS) entry which is preliminary data.</text>
</comment>
<organism evidence="1 2">
    <name type="scientific">Diphasiastrum complanatum</name>
    <name type="common">Issler's clubmoss</name>
    <name type="synonym">Lycopodium complanatum</name>
    <dbReference type="NCBI Taxonomy" id="34168"/>
    <lineage>
        <taxon>Eukaryota</taxon>
        <taxon>Viridiplantae</taxon>
        <taxon>Streptophyta</taxon>
        <taxon>Embryophyta</taxon>
        <taxon>Tracheophyta</taxon>
        <taxon>Lycopodiopsida</taxon>
        <taxon>Lycopodiales</taxon>
        <taxon>Lycopodiaceae</taxon>
        <taxon>Lycopodioideae</taxon>
        <taxon>Diphasiastrum</taxon>
    </lineage>
</organism>
<evidence type="ECO:0000313" key="2">
    <source>
        <dbReference type="Proteomes" id="UP001162992"/>
    </source>
</evidence>
<dbReference type="Proteomes" id="UP001162992">
    <property type="component" value="Chromosome 18"/>
</dbReference>
<proteinExistence type="predicted"/>
<sequence length="610" mass="67537">MGGSVGVDALLANAGYNVRASELAQVAQRLEQLETALVAAREEGISHLSTEAVHYNPSDLAGWIESMLGELNPLGAADDCQLENSHGLAASVSGHIDPCPPTKHWLFENQTELDSVFEEFPDGDFLQEYAALQYSSSDESNMMDFYTGMVLPPADQTSSKEQLLSRNEMEKQSVRMVCPPSATSGVYSELDRNFQSSDDSEQFSYSNGHVPHVQNRIMAQQLPVMMDAQDCADESGLRLVHLLLACAEAVQRNDFLAADKVLSLIQMLAVLQSGPIGRVAAQFAEALARRIYGYQSTDHSSGDSFSELLHLHFYESCPFLRFAHFTANQAILEAFEGQKQVHVIDFNLMHGLQWPALIQALALRPGGPPFLRITGIAPPQAGNHEMVKELGMKLAQLARSVDVDFDFRGVVAGRLNDLKPWMLQVREGEAVAVNSVFQLHRLLNSDNPTKTSIDEVLQCVRSLNPRIVTIVEQEANHNSPNFLERFTEALHYYSTMFDSLEACNLPPQSLQQLLAESYIGKEISNIVGCEGEDRVERHEMLAQWRARMHGAGFHPLHLGSNAFKQARMLLTLFSSREGYVVEENGGCLTLGWHSRPLVAASAWKCSSYIT</sequence>
<accession>A0ACC2B2Q5</accession>
<dbReference type="EMBL" id="CM055109">
    <property type="protein sequence ID" value="KAJ7524059.1"/>
    <property type="molecule type" value="Genomic_DNA"/>
</dbReference>
<name>A0ACC2B2Q5_DIPCM</name>
<gene>
    <name evidence="1" type="ORF">O6H91_18G075700</name>
</gene>
<protein>
    <submittedName>
        <fullName evidence="1">Uncharacterized protein</fullName>
    </submittedName>
</protein>